<keyword evidence="2 4" id="KW-0378">Hydrolase</keyword>
<proteinExistence type="predicted"/>
<reference evidence="4 5" key="1">
    <citation type="submission" date="2022-12" db="EMBL/GenBank/DDBJ databases">
        <title>Draft genome sequence of Paenibacillus sp. dW9.</title>
        <authorList>
            <person name="Choi E.-W."/>
            <person name="Kim D.-U."/>
        </authorList>
    </citation>
    <scope>NUCLEOTIDE SEQUENCE [LARGE SCALE GENOMIC DNA]</scope>
    <source>
        <strain evidence="5">dW9</strain>
    </source>
</reference>
<keyword evidence="5" id="KW-1185">Reference proteome</keyword>
<dbReference type="RefSeq" id="WP_269882939.1">
    <property type="nucleotide sequence ID" value="NZ_JAQAGZ010000012.1"/>
</dbReference>
<keyword evidence="3" id="KW-0460">Magnesium</keyword>
<dbReference type="EMBL" id="JAQAGZ010000012">
    <property type="protein sequence ID" value="MCZ8514410.1"/>
    <property type="molecule type" value="Genomic_DNA"/>
</dbReference>
<dbReference type="PANTHER" id="PTHR46470">
    <property type="entry name" value="N-ACYLNEURAMINATE-9-PHOSPHATASE"/>
    <property type="match status" value="1"/>
</dbReference>
<organism evidence="4 5">
    <name type="scientific">Paenibacillus gyeongsangnamensis</name>
    <dbReference type="NCBI Taxonomy" id="3388067"/>
    <lineage>
        <taxon>Bacteria</taxon>
        <taxon>Bacillati</taxon>
        <taxon>Bacillota</taxon>
        <taxon>Bacilli</taxon>
        <taxon>Bacillales</taxon>
        <taxon>Paenibacillaceae</taxon>
        <taxon>Paenibacillus</taxon>
    </lineage>
</organism>
<dbReference type="InterPro" id="IPR036412">
    <property type="entry name" value="HAD-like_sf"/>
</dbReference>
<dbReference type="InterPro" id="IPR051400">
    <property type="entry name" value="HAD-like_hydrolase"/>
</dbReference>
<dbReference type="GO" id="GO:0016787">
    <property type="term" value="F:hydrolase activity"/>
    <property type="evidence" value="ECO:0007669"/>
    <property type="project" value="UniProtKB-KW"/>
</dbReference>
<dbReference type="SUPFAM" id="SSF56784">
    <property type="entry name" value="HAD-like"/>
    <property type="match status" value="1"/>
</dbReference>
<protein>
    <submittedName>
        <fullName evidence="4">HAD family hydrolase</fullName>
    </submittedName>
</protein>
<sequence length="114" mass="13156">MNRQENAFVYCLAFSFFMPQLKIQAVTGITVECIGKPAPYLFLYGLQMYGAKPDSYVMIGDNLETDILGGRRVGMKTVWIENKVQEVFSSQHYVSDYKVRSIFDLYEMVSMQRV</sequence>
<gene>
    <name evidence="4" type="ORF">O9H85_18675</name>
</gene>
<evidence type="ECO:0000256" key="1">
    <source>
        <dbReference type="ARBA" id="ARBA00022723"/>
    </source>
</evidence>
<keyword evidence="1" id="KW-0479">Metal-binding</keyword>
<evidence type="ECO:0000256" key="3">
    <source>
        <dbReference type="ARBA" id="ARBA00022842"/>
    </source>
</evidence>
<accession>A0ABT4QC06</accession>
<comment type="caution">
    <text evidence="4">The sequence shown here is derived from an EMBL/GenBank/DDBJ whole genome shotgun (WGS) entry which is preliminary data.</text>
</comment>
<name>A0ABT4QC06_9BACL</name>
<evidence type="ECO:0000313" key="4">
    <source>
        <dbReference type="EMBL" id="MCZ8514410.1"/>
    </source>
</evidence>
<dbReference type="InterPro" id="IPR023214">
    <property type="entry name" value="HAD_sf"/>
</dbReference>
<dbReference type="Pfam" id="PF13242">
    <property type="entry name" value="Hydrolase_like"/>
    <property type="match status" value="1"/>
</dbReference>
<evidence type="ECO:0000256" key="2">
    <source>
        <dbReference type="ARBA" id="ARBA00022801"/>
    </source>
</evidence>
<dbReference type="Gene3D" id="3.40.50.1000">
    <property type="entry name" value="HAD superfamily/HAD-like"/>
    <property type="match status" value="1"/>
</dbReference>
<dbReference type="PANTHER" id="PTHR46470:SF2">
    <property type="entry name" value="GLYCERALDEHYDE 3-PHOSPHATE PHOSPHATASE"/>
    <property type="match status" value="1"/>
</dbReference>
<evidence type="ECO:0000313" key="5">
    <source>
        <dbReference type="Proteomes" id="UP001527882"/>
    </source>
</evidence>
<dbReference type="Proteomes" id="UP001527882">
    <property type="component" value="Unassembled WGS sequence"/>
</dbReference>